<feature type="transmembrane region" description="Helical" evidence="1">
    <location>
        <begin position="40"/>
        <end position="59"/>
    </location>
</feature>
<reference evidence="3" key="1">
    <citation type="journal article" date="2019" name="Int. J. Syst. Evol. Microbiol.">
        <title>The Global Catalogue of Microorganisms (GCM) 10K type strain sequencing project: providing services to taxonomists for standard genome sequencing and annotation.</title>
        <authorList>
            <consortium name="The Broad Institute Genomics Platform"/>
            <consortium name="The Broad Institute Genome Sequencing Center for Infectious Disease"/>
            <person name="Wu L."/>
            <person name="Ma J."/>
        </authorList>
    </citation>
    <scope>NUCLEOTIDE SEQUENCE [LARGE SCALE GENOMIC DNA]</scope>
    <source>
        <strain evidence="3">JCM 16898</strain>
    </source>
</reference>
<comment type="caution">
    <text evidence="2">The sequence shown here is derived from an EMBL/GenBank/DDBJ whole genome shotgun (WGS) entry which is preliminary data.</text>
</comment>
<dbReference type="Proteomes" id="UP001500689">
    <property type="component" value="Unassembled WGS sequence"/>
</dbReference>
<dbReference type="EMBL" id="BAAAZN010000005">
    <property type="protein sequence ID" value="GAA3542710.1"/>
    <property type="molecule type" value="Genomic_DNA"/>
</dbReference>
<evidence type="ECO:0000313" key="3">
    <source>
        <dbReference type="Proteomes" id="UP001500689"/>
    </source>
</evidence>
<feature type="transmembrane region" description="Helical" evidence="1">
    <location>
        <begin position="140"/>
        <end position="158"/>
    </location>
</feature>
<keyword evidence="1" id="KW-1133">Transmembrane helix</keyword>
<keyword evidence="1" id="KW-0812">Transmembrane</keyword>
<evidence type="ECO:0000313" key="2">
    <source>
        <dbReference type="EMBL" id="GAA3542710.1"/>
    </source>
</evidence>
<feature type="transmembrane region" description="Helical" evidence="1">
    <location>
        <begin position="110"/>
        <end position="128"/>
    </location>
</feature>
<dbReference type="RefSeq" id="WP_344859540.1">
    <property type="nucleotide sequence ID" value="NZ_BAAAZN010000005.1"/>
</dbReference>
<keyword evidence="1" id="KW-0472">Membrane</keyword>
<keyword evidence="3" id="KW-1185">Reference proteome</keyword>
<proteinExistence type="predicted"/>
<evidence type="ECO:0000256" key="1">
    <source>
        <dbReference type="SAM" id="Phobius"/>
    </source>
</evidence>
<protein>
    <submittedName>
        <fullName evidence="2">Uncharacterized protein</fullName>
    </submittedName>
</protein>
<name>A0ABP6W1I2_9PSEU</name>
<feature type="transmembrane region" description="Helical" evidence="1">
    <location>
        <begin position="190"/>
        <end position="210"/>
    </location>
</feature>
<accession>A0ABP6W1I2</accession>
<sequence>MNEDEVDPAGEGQSLSAAESLDLIARQHERTRRELRTSPARLLGVWALAWLVGWGLVYLSDHRAGALLPGWAAAVVVGVLFVCAIGYTAWHSTRVSRGIRGPSRRIGRMYGWAWVISFGSMYLVDLRLTDLLGDRPDVIALLWSGTSMLLTGALYLAGGMLWQDPLPYGFGAWISVCGGLSVLIGVPGNFLVLSLAGGGGFAVAAVVFVVRDRKGRAAR</sequence>
<gene>
    <name evidence="2" type="ORF">GCM10022222_27990</name>
</gene>
<feature type="transmembrane region" description="Helical" evidence="1">
    <location>
        <begin position="165"/>
        <end position="184"/>
    </location>
</feature>
<feature type="transmembrane region" description="Helical" evidence="1">
    <location>
        <begin position="71"/>
        <end position="90"/>
    </location>
</feature>
<organism evidence="2 3">
    <name type="scientific">Amycolatopsis ultiminotia</name>
    <dbReference type="NCBI Taxonomy" id="543629"/>
    <lineage>
        <taxon>Bacteria</taxon>
        <taxon>Bacillati</taxon>
        <taxon>Actinomycetota</taxon>
        <taxon>Actinomycetes</taxon>
        <taxon>Pseudonocardiales</taxon>
        <taxon>Pseudonocardiaceae</taxon>
        <taxon>Amycolatopsis</taxon>
    </lineage>
</organism>